<feature type="domain" description="BRCT" evidence="22">
    <location>
        <begin position="1028"/>
        <end position="1120"/>
    </location>
</feature>
<organism evidence="25 26">
    <name type="scientific">Rhododendron griersonianum</name>
    <dbReference type="NCBI Taxonomy" id="479676"/>
    <lineage>
        <taxon>Eukaryota</taxon>
        <taxon>Viridiplantae</taxon>
        <taxon>Streptophyta</taxon>
        <taxon>Embryophyta</taxon>
        <taxon>Tracheophyta</taxon>
        <taxon>Spermatophyta</taxon>
        <taxon>Magnoliopsida</taxon>
        <taxon>eudicotyledons</taxon>
        <taxon>Gunneridae</taxon>
        <taxon>Pentapetalae</taxon>
        <taxon>asterids</taxon>
        <taxon>Ericales</taxon>
        <taxon>Ericaceae</taxon>
        <taxon>Ericoideae</taxon>
        <taxon>Rhodoreae</taxon>
        <taxon>Rhododendron</taxon>
    </lineage>
</organism>
<evidence type="ECO:0000256" key="9">
    <source>
        <dbReference type="ARBA" id="ARBA00022801"/>
    </source>
</evidence>
<dbReference type="AlphaFoldDB" id="A0AAV6LG15"/>
<feature type="compositionally biased region" description="Basic and acidic residues" evidence="21">
    <location>
        <begin position="22"/>
        <end position="50"/>
    </location>
</feature>
<comment type="catalytic activity">
    <reaction evidence="17">
        <text>O-phospho-L-seryl-[protein] + H2O = L-seryl-[protein] + phosphate</text>
        <dbReference type="Rhea" id="RHEA:20629"/>
        <dbReference type="Rhea" id="RHEA-COMP:9863"/>
        <dbReference type="Rhea" id="RHEA-COMP:11604"/>
        <dbReference type="ChEBI" id="CHEBI:15377"/>
        <dbReference type="ChEBI" id="CHEBI:29999"/>
        <dbReference type="ChEBI" id="CHEBI:43474"/>
        <dbReference type="ChEBI" id="CHEBI:83421"/>
        <dbReference type="EC" id="3.1.3.16"/>
    </reaction>
</comment>
<feature type="compositionally biased region" description="Acidic residues" evidence="21">
    <location>
        <begin position="337"/>
        <end position="366"/>
    </location>
</feature>
<feature type="transmembrane region" description="Helical" evidence="20">
    <location>
        <begin position="500"/>
        <end position="520"/>
    </location>
</feature>
<evidence type="ECO:0000256" key="18">
    <source>
        <dbReference type="ARBA" id="ARBA00048336"/>
    </source>
</evidence>
<evidence type="ECO:0000259" key="22">
    <source>
        <dbReference type="PROSITE" id="PS50172"/>
    </source>
</evidence>
<evidence type="ECO:0000313" key="26">
    <source>
        <dbReference type="Proteomes" id="UP000823749"/>
    </source>
</evidence>
<dbReference type="InterPro" id="IPR036412">
    <property type="entry name" value="HAD-like_sf"/>
</dbReference>
<evidence type="ECO:0000256" key="12">
    <source>
        <dbReference type="ARBA" id="ARBA00022989"/>
    </source>
</evidence>
<dbReference type="Pfam" id="PF03031">
    <property type="entry name" value="NIF"/>
    <property type="match status" value="1"/>
</dbReference>
<dbReference type="InterPro" id="IPR023214">
    <property type="entry name" value="HAD_sf"/>
</dbReference>
<comment type="cofactor">
    <cofactor evidence="2">
        <name>Co(2+)</name>
        <dbReference type="ChEBI" id="CHEBI:48828"/>
    </cofactor>
</comment>
<keyword evidence="26" id="KW-1185">Reference proteome</keyword>
<feature type="region of interest" description="Disordered" evidence="21">
    <location>
        <begin position="145"/>
        <end position="366"/>
    </location>
</feature>
<evidence type="ECO:0000256" key="5">
    <source>
        <dbReference type="ARBA" id="ARBA00004477"/>
    </source>
</evidence>
<dbReference type="FunFam" id="3.40.50.1000:FF:000125">
    <property type="entry name" value="RNA polymerase II C-terminal domain phosphatase-like 4"/>
    <property type="match status" value="1"/>
</dbReference>
<feature type="compositionally biased region" description="Basic and acidic residues" evidence="21">
    <location>
        <begin position="303"/>
        <end position="321"/>
    </location>
</feature>
<sequence length="1126" mass="127064">MEVGRRRGTTKNGAVEGSVWESRMKSDEVKGEIKVFNAEEKKAEENGEKRMRAKQSPIGANGKRKTWKSESSDGIERNPIQTSKQRSEPRKELDQQCKELSVSSDRTKIKSPVPKIKKTRSEVGKEVSVSVDGIERNPNRIRKSKSESLKLVSQSEGEFSNGDEIERNSMEKMKTRSGEIKEARVSVDGTERNPVQTRKLKSESLKLIGQTDVESGDGDGIERNLNQLRKVKSESNRSSGESFDANEMDSIPLAKAELVPGEDLDDGNGRNSIESKAAKPEPDKGVDEPVEEIEKSPVGNEKSGCDESCKEFGVSEEKEVSRGLGNLGQVKSAPDMVVDEEDDDYDDDGGDEEDDDHDDDGDEDYVDDEFDEEIEIGEEKKRFEVKEIDIVEEEKPKQIVNEQKKVQKVQEKPLPISPIVKKQVPPVVNHSRVHLIPTKTKASPVSNGFQREFQRVPQTHNKLQSLVDLVMWRDVSKSAFIFGLGTFIIISLSYTKDLNISFITVISYLGLAYLAAIFLFRSIICRGVPDVDYTSQEYYVLGEGEAMWLVKMVLPYLNEFLVKLRALFSGDPATTMKKSPKYDNGSWQFCCLFWQGVGAPSLFGRWPNWAFLEYSPYQKSALPIPPSCPIMVISGCEGSKMLGNHALTRKQWLLESLPLFGISPQSWLESGQMSLAAAESPQHSSSSDDFAAFLDGELDYTSDTLPDEEYEDEGDTGRVKRRKVEVQEGVEDPEGCSTSQLDIEQSLEASIEEDVCKHPGFISGLCYMCGLKVDVEKYDSVALTYVHQGMRVVTDEIARVGKNESKKLLRQKKLYLVLDLDHTLLNSTRLVDVTPDEEYLKSQIDSLQAKDISRGSLFRLDFMNMLTKLRPFVRTFLEEANNMFEMYIYTMGERSYALQMASLLDPEKVYFRSGVIAKDDSTQKHQKGLDVVLGQESAVLILDDTESVWTKHKENLILMERYHFFASSCRQFGFNCKSLSELKSDETETEGALASVLKVLKQIHSMFFDSEPGADLADRDVRQVLKTVRRSVLNGCTVVFSRVFPTRFQAENHHLWKMAEQLGAICLTEVDPSVTHVVSTDTGTEKSRWALQEKKFLVHPQWIEATNYFWQKQPEDKFPVSQPKSQ</sequence>
<dbReference type="SUPFAM" id="SSF56784">
    <property type="entry name" value="HAD-like"/>
    <property type="match status" value="1"/>
</dbReference>
<evidence type="ECO:0000259" key="24">
    <source>
        <dbReference type="PROSITE" id="PS50969"/>
    </source>
</evidence>
<comment type="caution">
    <text evidence="25">The sequence shown here is derived from an EMBL/GenBank/DDBJ whole genome shotgun (WGS) entry which is preliminary data.</text>
</comment>
<evidence type="ECO:0000256" key="10">
    <source>
        <dbReference type="ARBA" id="ARBA00022824"/>
    </source>
</evidence>
<dbReference type="SUPFAM" id="SSF52113">
    <property type="entry name" value="BRCT domain"/>
    <property type="match status" value="1"/>
</dbReference>
<evidence type="ECO:0000256" key="19">
    <source>
        <dbReference type="ARBA" id="ARBA00063107"/>
    </source>
</evidence>
<feature type="region of interest" description="Disordered" evidence="21">
    <location>
        <begin position="702"/>
        <end position="738"/>
    </location>
</feature>
<keyword evidence="10 20" id="KW-0256">Endoplasmic reticulum</keyword>
<keyword evidence="16" id="KW-0539">Nucleus</keyword>
<dbReference type="InterPro" id="IPR011947">
    <property type="entry name" value="FCP1_euk"/>
</dbReference>
<feature type="compositionally biased region" description="Basic and acidic residues" evidence="21">
    <location>
        <begin position="276"/>
        <end position="295"/>
    </location>
</feature>
<evidence type="ECO:0000256" key="4">
    <source>
        <dbReference type="ARBA" id="ARBA00004123"/>
    </source>
</evidence>
<keyword evidence="14 20" id="KW-0472">Membrane</keyword>
<feature type="compositionally biased region" description="Basic and acidic residues" evidence="21">
    <location>
        <begin position="164"/>
        <end position="191"/>
    </location>
</feature>
<dbReference type="NCBIfam" id="TIGR02250">
    <property type="entry name" value="FCP1_euk"/>
    <property type="match status" value="1"/>
</dbReference>
<comment type="subunit">
    <text evidence="19">Interacts with RAP74.</text>
</comment>
<evidence type="ECO:0000256" key="16">
    <source>
        <dbReference type="ARBA" id="ARBA00023242"/>
    </source>
</evidence>
<evidence type="ECO:0000256" key="13">
    <source>
        <dbReference type="ARBA" id="ARBA00023015"/>
    </source>
</evidence>
<evidence type="ECO:0000259" key="23">
    <source>
        <dbReference type="PROSITE" id="PS50845"/>
    </source>
</evidence>
<dbReference type="CDD" id="cd17729">
    <property type="entry name" value="BRCT_CTDP1"/>
    <property type="match status" value="1"/>
</dbReference>
<feature type="transmembrane region" description="Helical" evidence="20">
    <location>
        <begin position="478"/>
        <end position="494"/>
    </location>
</feature>
<dbReference type="GO" id="GO:0005634">
    <property type="term" value="C:nucleus"/>
    <property type="evidence" value="ECO:0007669"/>
    <property type="project" value="UniProtKB-SubCell"/>
</dbReference>
<keyword evidence="11" id="KW-0694">RNA-binding</keyword>
<keyword evidence="12 20" id="KW-1133">Transmembrane helix</keyword>
<keyword evidence="9" id="KW-0378">Hydrolase</keyword>
<evidence type="ECO:0000256" key="1">
    <source>
        <dbReference type="ARBA" id="ARBA00001936"/>
    </source>
</evidence>
<dbReference type="GO" id="GO:0008420">
    <property type="term" value="F:RNA polymerase II CTD heptapeptide repeat phosphatase activity"/>
    <property type="evidence" value="ECO:0007669"/>
    <property type="project" value="InterPro"/>
</dbReference>
<dbReference type="FunFam" id="3.40.50.10190:FF:000014">
    <property type="entry name" value="RNA polymerase II C-terminal domain phosphatase-like 3"/>
    <property type="match status" value="1"/>
</dbReference>
<evidence type="ECO:0000256" key="8">
    <source>
        <dbReference type="ARBA" id="ARBA00022723"/>
    </source>
</evidence>
<comment type="cofactor">
    <cofactor evidence="3">
        <name>Mg(2+)</name>
        <dbReference type="ChEBI" id="CHEBI:18420"/>
    </cofactor>
</comment>
<proteinExistence type="predicted"/>
<dbReference type="InterPro" id="IPR039189">
    <property type="entry name" value="Fcp1"/>
</dbReference>
<dbReference type="PANTHER" id="PTHR23081:SF36">
    <property type="entry name" value="RNA POLYMERASE II SUBUNIT A C-TERMINAL DOMAIN PHOSPHATASE"/>
    <property type="match status" value="1"/>
</dbReference>
<dbReference type="CDD" id="cd07521">
    <property type="entry name" value="HAD_FCP1-like"/>
    <property type="match status" value="1"/>
</dbReference>
<dbReference type="GO" id="GO:0009651">
    <property type="term" value="P:response to salt stress"/>
    <property type="evidence" value="ECO:0007669"/>
    <property type="project" value="UniProtKB-ARBA"/>
</dbReference>
<evidence type="ECO:0000256" key="20">
    <source>
        <dbReference type="RuleBase" id="RU363132"/>
    </source>
</evidence>
<protein>
    <recommendedName>
        <fullName evidence="20">Reticulon-like protein</fullName>
    </recommendedName>
</protein>
<evidence type="ECO:0000256" key="11">
    <source>
        <dbReference type="ARBA" id="ARBA00022884"/>
    </source>
</evidence>
<dbReference type="GO" id="GO:0046872">
    <property type="term" value="F:metal ion binding"/>
    <property type="evidence" value="ECO:0007669"/>
    <property type="project" value="UniProtKB-KW"/>
</dbReference>
<dbReference type="EMBL" id="JACTNZ010000001">
    <property type="protein sequence ID" value="KAG5564054.1"/>
    <property type="molecule type" value="Genomic_DNA"/>
</dbReference>
<evidence type="ECO:0000256" key="7">
    <source>
        <dbReference type="ARBA" id="ARBA00022692"/>
    </source>
</evidence>
<dbReference type="Proteomes" id="UP000823749">
    <property type="component" value="Chromosome 1"/>
</dbReference>
<evidence type="ECO:0000256" key="2">
    <source>
        <dbReference type="ARBA" id="ARBA00001941"/>
    </source>
</evidence>
<keyword evidence="13" id="KW-0805">Transcription regulation</keyword>
<keyword evidence="8" id="KW-0479">Metal-binding</keyword>
<dbReference type="Gene3D" id="3.40.50.10190">
    <property type="entry name" value="BRCT domain"/>
    <property type="match status" value="1"/>
</dbReference>
<comment type="subcellular location">
    <subcellularLocation>
        <location evidence="5 20">Endoplasmic reticulum membrane</location>
        <topology evidence="5 20">Multi-pass membrane protein</topology>
    </subcellularLocation>
    <subcellularLocation>
        <location evidence="4">Nucleus</location>
    </subcellularLocation>
</comment>
<dbReference type="InterPro" id="IPR004274">
    <property type="entry name" value="FCP1_dom"/>
</dbReference>
<name>A0AAV6LG15_9ERIC</name>
<keyword evidence="7 20" id="KW-0812">Transmembrane</keyword>
<dbReference type="SMART" id="SM00577">
    <property type="entry name" value="CPDc"/>
    <property type="match status" value="1"/>
</dbReference>
<keyword evidence="6" id="KW-0678">Repressor</keyword>
<feature type="compositionally biased region" description="Basic and acidic residues" evidence="21">
    <location>
        <begin position="85"/>
        <end position="97"/>
    </location>
</feature>
<dbReference type="InterPro" id="IPR001357">
    <property type="entry name" value="BRCT_dom"/>
</dbReference>
<feature type="compositionally biased region" description="Acidic residues" evidence="21">
    <location>
        <begin position="702"/>
        <end position="714"/>
    </location>
</feature>
<evidence type="ECO:0000256" key="3">
    <source>
        <dbReference type="ARBA" id="ARBA00001946"/>
    </source>
</evidence>
<dbReference type="InterPro" id="IPR036420">
    <property type="entry name" value="BRCT_dom_sf"/>
</dbReference>
<comment type="catalytic activity">
    <reaction evidence="18">
        <text>O-phospho-L-threonyl-[protein] + H2O = L-threonyl-[protein] + phosphate</text>
        <dbReference type="Rhea" id="RHEA:47004"/>
        <dbReference type="Rhea" id="RHEA-COMP:11060"/>
        <dbReference type="Rhea" id="RHEA-COMP:11605"/>
        <dbReference type="ChEBI" id="CHEBI:15377"/>
        <dbReference type="ChEBI" id="CHEBI:30013"/>
        <dbReference type="ChEBI" id="CHEBI:43474"/>
        <dbReference type="ChEBI" id="CHEBI:61977"/>
        <dbReference type="EC" id="3.1.3.16"/>
    </reaction>
</comment>
<evidence type="ECO:0000256" key="14">
    <source>
        <dbReference type="ARBA" id="ARBA00023136"/>
    </source>
</evidence>
<dbReference type="Pfam" id="PF02453">
    <property type="entry name" value="Reticulon"/>
    <property type="match status" value="1"/>
</dbReference>
<evidence type="ECO:0000256" key="15">
    <source>
        <dbReference type="ARBA" id="ARBA00023163"/>
    </source>
</evidence>
<dbReference type="EMBL" id="JACTNZ010000001">
    <property type="protein sequence ID" value="KAG5564055.1"/>
    <property type="molecule type" value="Genomic_DNA"/>
</dbReference>
<feature type="domain" description="FCP1 homology" evidence="24">
    <location>
        <begin position="809"/>
        <end position="982"/>
    </location>
</feature>
<accession>A0AAV6LG15</accession>
<feature type="domain" description="Reticulon" evidence="23">
    <location>
        <begin position="466"/>
        <end position="524"/>
    </location>
</feature>
<dbReference type="PROSITE" id="PS50172">
    <property type="entry name" value="BRCT"/>
    <property type="match status" value="1"/>
</dbReference>
<reference evidence="25" key="1">
    <citation type="submission" date="2020-08" db="EMBL/GenBank/DDBJ databases">
        <title>Plant Genome Project.</title>
        <authorList>
            <person name="Zhang R.-G."/>
        </authorList>
    </citation>
    <scope>NUCLEOTIDE SEQUENCE</scope>
    <source>
        <strain evidence="25">WSP0</strain>
        <tissue evidence="25">Leaf</tissue>
    </source>
</reference>
<dbReference type="Pfam" id="PF00533">
    <property type="entry name" value="BRCT"/>
    <property type="match status" value="1"/>
</dbReference>
<feature type="compositionally biased region" description="Basic and acidic residues" evidence="21">
    <location>
        <begin position="67"/>
        <end position="76"/>
    </location>
</feature>
<dbReference type="SMART" id="SM00292">
    <property type="entry name" value="BRCT"/>
    <property type="match status" value="1"/>
</dbReference>
<dbReference type="GO" id="GO:0003723">
    <property type="term" value="F:RNA binding"/>
    <property type="evidence" value="ECO:0007669"/>
    <property type="project" value="UniProtKB-KW"/>
</dbReference>
<dbReference type="Gene3D" id="3.40.50.1000">
    <property type="entry name" value="HAD superfamily/HAD-like"/>
    <property type="match status" value="1"/>
</dbReference>
<evidence type="ECO:0000256" key="21">
    <source>
        <dbReference type="SAM" id="MobiDB-lite"/>
    </source>
</evidence>
<dbReference type="PANTHER" id="PTHR23081">
    <property type="entry name" value="RNA POLYMERASE II CTD PHOSPHATASE"/>
    <property type="match status" value="1"/>
</dbReference>
<gene>
    <name evidence="25" type="ORF">RHGRI_000277</name>
</gene>
<dbReference type="GO" id="GO:0005789">
    <property type="term" value="C:endoplasmic reticulum membrane"/>
    <property type="evidence" value="ECO:0007669"/>
    <property type="project" value="UniProtKB-SubCell"/>
</dbReference>
<evidence type="ECO:0000313" key="25">
    <source>
        <dbReference type="EMBL" id="KAG5564055.1"/>
    </source>
</evidence>
<feature type="region of interest" description="Disordered" evidence="21">
    <location>
        <begin position="1"/>
        <end position="125"/>
    </location>
</feature>
<dbReference type="PROSITE" id="PS50969">
    <property type="entry name" value="FCP1"/>
    <property type="match status" value="1"/>
</dbReference>
<keyword evidence="15" id="KW-0804">Transcription</keyword>
<evidence type="ECO:0000256" key="17">
    <source>
        <dbReference type="ARBA" id="ARBA00047761"/>
    </source>
</evidence>
<evidence type="ECO:0000256" key="6">
    <source>
        <dbReference type="ARBA" id="ARBA00022491"/>
    </source>
</evidence>
<comment type="cofactor">
    <cofactor evidence="1">
        <name>Mn(2+)</name>
        <dbReference type="ChEBI" id="CHEBI:29035"/>
    </cofactor>
</comment>
<dbReference type="InterPro" id="IPR003388">
    <property type="entry name" value="Reticulon"/>
</dbReference>
<dbReference type="PROSITE" id="PS50845">
    <property type="entry name" value="RETICULON"/>
    <property type="match status" value="1"/>
</dbReference>